<reference evidence="3" key="1">
    <citation type="journal article" date="2019" name="Int. J. Syst. Evol. Microbiol.">
        <title>The Global Catalogue of Microorganisms (GCM) 10K type strain sequencing project: providing services to taxonomists for standard genome sequencing and annotation.</title>
        <authorList>
            <consortium name="The Broad Institute Genomics Platform"/>
            <consortium name="The Broad Institute Genome Sequencing Center for Infectious Disease"/>
            <person name="Wu L."/>
            <person name="Ma J."/>
        </authorList>
    </citation>
    <scope>NUCLEOTIDE SEQUENCE [LARGE SCALE GENOMIC DNA]</scope>
    <source>
        <strain evidence="3">CCUG 60523</strain>
    </source>
</reference>
<feature type="domain" description="NAD-dependent epimerase/dehydratase" evidence="1">
    <location>
        <begin position="3"/>
        <end position="218"/>
    </location>
</feature>
<name>A0ABV8AR39_9BACT</name>
<dbReference type="InterPro" id="IPR051783">
    <property type="entry name" value="NAD(P)-dependent_oxidoreduct"/>
</dbReference>
<dbReference type="EMBL" id="JBHRZS010000006">
    <property type="protein sequence ID" value="MFC3880090.1"/>
    <property type="molecule type" value="Genomic_DNA"/>
</dbReference>
<dbReference type="PANTHER" id="PTHR48079:SF6">
    <property type="entry name" value="NAD(P)-BINDING DOMAIN-CONTAINING PROTEIN-RELATED"/>
    <property type="match status" value="1"/>
</dbReference>
<dbReference type="InterPro" id="IPR001509">
    <property type="entry name" value="Epimerase_deHydtase"/>
</dbReference>
<dbReference type="RefSeq" id="WP_377905131.1">
    <property type="nucleotide sequence ID" value="NZ_JBHRZS010000006.1"/>
</dbReference>
<evidence type="ECO:0000259" key="1">
    <source>
        <dbReference type="Pfam" id="PF01370"/>
    </source>
</evidence>
<evidence type="ECO:0000313" key="3">
    <source>
        <dbReference type="Proteomes" id="UP001595805"/>
    </source>
</evidence>
<comment type="caution">
    <text evidence="2">The sequence shown here is derived from an EMBL/GenBank/DDBJ whole genome shotgun (WGS) entry which is preliminary data.</text>
</comment>
<accession>A0ABV8AR39</accession>
<organism evidence="2 3">
    <name type="scientific">Algoriphagus namhaensis</name>
    <dbReference type="NCBI Taxonomy" id="915353"/>
    <lineage>
        <taxon>Bacteria</taxon>
        <taxon>Pseudomonadati</taxon>
        <taxon>Bacteroidota</taxon>
        <taxon>Cytophagia</taxon>
        <taxon>Cytophagales</taxon>
        <taxon>Cyclobacteriaceae</taxon>
        <taxon>Algoriphagus</taxon>
    </lineage>
</organism>
<sequence>MNILITGITGLFGSYLAKVFSEIGQIHGLIREGSSKRLLENADFPIHWREGDVLDPESLSVALIDIDLVIHAAGKVSFDPKDKNTLYAVNVQGTANLVNTMLADGVKRLIYISSVAAIGRSPELKSVDEKHKWTESPLNTDYSISKYWGELEAWRGEQEGLDLMVVNPSILLAKTSDDRSSTMIYEYLKEGRTYYPKGTVNFIDIRDAAILVRRLYEKEQWGERFILNRESMAYKEFYELMGQVFGMKAPNKPLADSLLAWVLRAQWLFSKLRLTKTILNKQTALIAQQQIFFDNQKVNRLLEFNYRSLEETFEWAK</sequence>
<dbReference type="PANTHER" id="PTHR48079">
    <property type="entry name" value="PROTEIN YEEZ"/>
    <property type="match status" value="1"/>
</dbReference>
<keyword evidence="3" id="KW-1185">Reference proteome</keyword>
<protein>
    <submittedName>
        <fullName evidence="2">NAD-dependent epimerase/dehydratase family protein</fullName>
    </submittedName>
</protein>
<dbReference type="Proteomes" id="UP001595805">
    <property type="component" value="Unassembled WGS sequence"/>
</dbReference>
<dbReference type="Gene3D" id="3.40.50.720">
    <property type="entry name" value="NAD(P)-binding Rossmann-like Domain"/>
    <property type="match status" value="1"/>
</dbReference>
<dbReference type="InterPro" id="IPR036291">
    <property type="entry name" value="NAD(P)-bd_dom_sf"/>
</dbReference>
<evidence type="ECO:0000313" key="2">
    <source>
        <dbReference type="EMBL" id="MFC3880090.1"/>
    </source>
</evidence>
<dbReference type="Pfam" id="PF01370">
    <property type="entry name" value="Epimerase"/>
    <property type="match status" value="1"/>
</dbReference>
<dbReference type="SUPFAM" id="SSF51735">
    <property type="entry name" value="NAD(P)-binding Rossmann-fold domains"/>
    <property type="match status" value="1"/>
</dbReference>
<gene>
    <name evidence="2" type="ORF">ACFOSV_07880</name>
</gene>
<proteinExistence type="predicted"/>